<accession>A0A1F5JG52</accession>
<reference evidence="6 7" key="1">
    <citation type="journal article" date="2016" name="Nat. Commun.">
        <title>Thousands of microbial genomes shed light on interconnected biogeochemical processes in an aquifer system.</title>
        <authorList>
            <person name="Anantharaman K."/>
            <person name="Brown C.T."/>
            <person name="Hug L.A."/>
            <person name="Sharon I."/>
            <person name="Castelle C.J."/>
            <person name="Probst A.J."/>
            <person name="Thomas B.C."/>
            <person name="Singh A."/>
            <person name="Wilkins M.J."/>
            <person name="Karaoz U."/>
            <person name="Brodie E.L."/>
            <person name="Williams K.H."/>
            <person name="Hubbard S.S."/>
            <person name="Banfield J.F."/>
        </authorList>
    </citation>
    <scope>NUCLEOTIDE SEQUENCE [LARGE SCALE GENOMIC DNA]</scope>
</reference>
<keyword evidence="2 5" id="KW-0689">Ribosomal protein</keyword>
<evidence type="ECO:0000313" key="6">
    <source>
        <dbReference type="EMBL" id="OGE27604.1"/>
    </source>
</evidence>
<dbReference type="PANTHER" id="PTHR11560">
    <property type="entry name" value="39S RIBOSOMAL PROTEIN L10, MITOCHONDRIAL"/>
    <property type="match status" value="1"/>
</dbReference>
<evidence type="ECO:0000256" key="5">
    <source>
        <dbReference type="HAMAP-Rule" id="MF_00362"/>
    </source>
</evidence>
<keyword evidence="3 5" id="KW-0687">Ribonucleoprotein</keyword>
<comment type="caution">
    <text evidence="6">The sequence shown here is derived from an EMBL/GenBank/DDBJ whole genome shotgun (WGS) entry which is preliminary data.</text>
</comment>
<dbReference type="GO" id="GO:0070180">
    <property type="term" value="F:large ribosomal subunit rRNA binding"/>
    <property type="evidence" value="ECO:0007669"/>
    <property type="project" value="UniProtKB-UniRule"/>
</dbReference>
<dbReference type="NCBIfam" id="NF000955">
    <property type="entry name" value="PRK00099.1-1"/>
    <property type="match status" value="1"/>
</dbReference>
<dbReference type="Proteomes" id="UP000177555">
    <property type="component" value="Unassembled WGS sequence"/>
</dbReference>
<comment type="subunit">
    <text evidence="5">Part of the ribosomal stalk of the 50S ribosomal subunit. The N-terminus interacts with L11 and the large rRNA to form the base of the stalk. The C-terminus forms an elongated spine to which L12 dimers bind in a sequential fashion forming a multimeric L10(L12)X complex.</text>
</comment>
<dbReference type="InterPro" id="IPR001790">
    <property type="entry name" value="Ribosomal_uL10"/>
</dbReference>
<keyword evidence="5" id="KW-0694">RNA-binding</keyword>
<evidence type="ECO:0000256" key="2">
    <source>
        <dbReference type="ARBA" id="ARBA00022980"/>
    </source>
</evidence>
<dbReference type="CDD" id="cd05797">
    <property type="entry name" value="Ribosomal_L10"/>
    <property type="match status" value="1"/>
</dbReference>
<dbReference type="AlphaFoldDB" id="A0A1F5JG52"/>
<dbReference type="Gene3D" id="6.10.250.290">
    <property type="match status" value="1"/>
</dbReference>
<evidence type="ECO:0000313" key="7">
    <source>
        <dbReference type="Proteomes" id="UP000177555"/>
    </source>
</evidence>
<dbReference type="InterPro" id="IPR022973">
    <property type="entry name" value="Ribosomal_uL10_bac"/>
</dbReference>
<dbReference type="EMBL" id="MFCP01000035">
    <property type="protein sequence ID" value="OGE27604.1"/>
    <property type="molecule type" value="Genomic_DNA"/>
</dbReference>
<evidence type="ECO:0000256" key="4">
    <source>
        <dbReference type="ARBA" id="ARBA00035202"/>
    </source>
</evidence>
<sequence>MAKTRQQKQEQVAKLTEKLGRAKAVVFADYKGLNMKQLSDLRDKLREVNGEFTITKNTLLERALPSTNLEGPTATLFAYDDEISPIKILVKALKDVALGKVKSGIMGKDILDEAIILQLATLPTKNELRAKTVGVLITPLQGMVGVLQGNLRNLVYALNQIKLQRGGV</sequence>
<dbReference type="GO" id="GO:0005840">
    <property type="term" value="C:ribosome"/>
    <property type="evidence" value="ECO:0007669"/>
    <property type="project" value="UniProtKB-KW"/>
</dbReference>
<dbReference type="InterPro" id="IPR047865">
    <property type="entry name" value="Ribosomal_uL10_bac_type"/>
</dbReference>
<dbReference type="GO" id="GO:1990904">
    <property type="term" value="C:ribonucleoprotein complex"/>
    <property type="evidence" value="ECO:0007669"/>
    <property type="project" value="UniProtKB-KW"/>
</dbReference>
<dbReference type="HAMAP" id="MF_00362">
    <property type="entry name" value="Ribosomal_uL10"/>
    <property type="match status" value="1"/>
</dbReference>
<organism evidence="6 7">
    <name type="scientific">Candidatus Daviesbacteria bacterium RIFCSPHIGHO2_01_FULL_40_11</name>
    <dbReference type="NCBI Taxonomy" id="1797762"/>
    <lineage>
        <taxon>Bacteria</taxon>
        <taxon>Candidatus Daviesiibacteriota</taxon>
    </lineage>
</organism>
<evidence type="ECO:0000256" key="3">
    <source>
        <dbReference type="ARBA" id="ARBA00023274"/>
    </source>
</evidence>
<comment type="similarity">
    <text evidence="1 5">Belongs to the universal ribosomal protein uL10 family.</text>
</comment>
<name>A0A1F5JG52_9BACT</name>
<proteinExistence type="inferred from homology"/>
<comment type="function">
    <text evidence="5">Forms part of the ribosomal stalk, playing a central role in the interaction of the ribosome with GTP-bound translation factors.</text>
</comment>
<dbReference type="InterPro" id="IPR043141">
    <property type="entry name" value="Ribosomal_uL10-like_sf"/>
</dbReference>
<keyword evidence="5" id="KW-0699">rRNA-binding</keyword>
<dbReference type="Gene3D" id="3.30.70.1730">
    <property type="match status" value="1"/>
</dbReference>
<protein>
    <recommendedName>
        <fullName evidence="4 5">Large ribosomal subunit protein uL10</fullName>
    </recommendedName>
</protein>
<evidence type="ECO:0000256" key="1">
    <source>
        <dbReference type="ARBA" id="ARBA00008889"/>
    </source>
</evidence>
<gene>
    <name evidence="5" type="primary">rplJ</name>
    <name evidence="6" type="ORF">A2867_03815</name>
</gene>
<dbReference type="GO" id="GO:0006412">
    <property type="term" value="P:translation"/>
    <property type="evidence" value="ECO:0007669"/>
    <property type="project" value="UniProtKB-UniRule"/>
</dbReference>
<dbReference type="Pfam" id="PF00466">
    <property type="entry name" value="Ribosomal_L10"/>
    <property type="match status" value="1"/>
</dbReference>
<dbReference type="SUPFAM" id="SSF160369">
    <property type="entry name" value="Ribosomal protein L10-like"/>
    <property type="match status" value="1"/>
</dbReference>